<evidence type="ECO:0000313" key="2">
    <source>
        <dbReference type="EMBL" id="KAJ2680266.1"/>
    </source>
</evidence>
<dbReference type="AlphaFoldDB" id="A0A9W8GC12"/>
<dbReference type="GO" id="GO:0071014">
    <property type="term" value="C:post-mRNA release spliceosomal complex"/>
    <property type="evidence" value="ECO:0007669"/>
    <property type="project" value="TreeGrafter"/>
</dbReference>
<dbReference type="EMBL" id="JANBTW010000006">
    <property type="protein sequence ID" value="KAJ2680266.1"/>
    <property type="molecule type" value="Genomic_DNA"/>
</dbReference>
<organism evidence="2 3">
    <name type="scientific">Coemansia spiralis</name>
    <dbReference type="NCBI Taxonomy" id="417178"/>
    <lineage>
        <taxon>Eukaryota</taxon>
        <taxon>Fungi</taxon>
        <taxon>Fungi incertae sedis</taxon>
        <taxon>Zoopagomycota</taxon>
        <taxon>Kickxellomycotina</taxon>
        <taxon>Kickxellomycetes</taxon>
        <taxon>Kickxellales</taxon>
        <taxon>Kickxellaceae</taxon>
        <taxon>Coemansia</taxon>
    </lineage>
</organism>
<proteinExistence type="inferred from homology"/>
<reference evidence="2" key="1">
    <citation type="submission" date="2022-07" db="EMBL/GenBank/DDBJ databases">
        <title>Phylogenomic reconstructions and comparative analyses of Kickxellomycotina fungi.</title>
        <authorList>
            <person name="Reynolds N.K."/>
            <person name="Stajich J.E."/>
            <person name="Barry K."/>
            <person name="Grigoriev I.V."/>
            <person name="Crous P."/>
            <person name="Smith M.E."/>
        </authorList>
    </citation>
    <scope>NUCLEOTIDE SEQUENCE</scope>
    <source>
        <strain evidence="2">NRRL 3115</strain>
    </source>
</reference>
<dbReference type="PANTHER" id="PTHR12111">
    <property type="entry name" value="SPLICING FACTOR YJU2"/>
    <property type="match status" value="1"/>
</dbReference>
<comment type="caution">
    <text evidence="2">The sequence shown here is derived from an EMBL/GenBank/DDBJ whole genome shotgun (WGS) entry which is preliminary data.</text>
</comment>
<dbReference type="GO" id="GO:0000398">
    <property type="term" value="P:mRNA splicing, via spliceosome"/>
    <property type="evidence" value="ECO:0007669"/>
    <property type="project" value="InterPro"/>
</dbReference>
<sequence length="347" mass="39173">MAERKAINKYYPPDWDPSKGTVNQYVGQHPLRSRARKLDEGILIVRLALPFGIWCDGCNSLLAKGLRFNAEKKKARNYRSIPIWSFRIKCHSCSQQWIELQTNPEKFTYDVISGGRKKAEPEDATELDINYETLREEIIDMANGPGTSRTGQVSNSRLHELELVEYRKKRTAQAIEQLAQLKKESDKDWKNADQANSRLRELFRAGRQMREANKRESEEMQARIGISIPILPASKEDSTKASLIEYGEKPDEQTLRKRAKLECSAWPLFGAAKSIREKNTSLKAKIAIKQLGESDPLVSAPVGNFSDCRNLGIRPGKGKERDGSTDVLAELLMAYESDSSSEAHSSS</sequence>
<name>A0A9W8GC12_9FUNG</name>
<gene>
    <name evidence="2" type="primary">saf4</name>
    <name evidence="2" type="ORF">GGI25_000859</name>
</gene>
<accession>A0A9W8GC12</accession>
<evidence type="ECO:0000256" key="1">
    <source>
        <dbReference type="ARBA" id="ARBA00005595"/>
    </source>
</evidence>
<dbReference type="OrthoDB" id="360327at2759"/>
<dbReference type="PANTHER" id="PTHR12111:SF2">
    <property type="entry name" value="SPLICING FACTOR YJU2B-RELATED"/>
    <property type="match status" value="1"/>
</dbReference>
<evidence type="ECO:0000313" key="3">
    <source>
        <dbReference type="Proteomes" id="UP001151518"/>
    </source>
</evidence>
<dbReference type="InterPro" id="IPR007590">
    <property type="entry name" value="Saf4/Yju2"/>
</dbReference>
<protein>
    <submittedName>
        <fullName evidence="2">Protein saf4</fullName>
    </submittedName>
</protein>
<dbReference type="GO" id="GO:0005684">
    <property type="term" value="C:U2-type spliceosomal complex"/>
    <property type="evidence" value="ECO:0007669"/>
    <property type="project" value="TreeGrafter"/>
</dbReference>
<dbReference type="Pfam" id="PF04502">
    <property type="entry name" value="Saf4_Yju2"/>
    <property type="match status" value="1"/>
</dbReference>
<dbReference type="Proteomes" id="UP001151518">
    <property type="component" value="Unassembled WGS sequence"/>
</dbReference>
<comment type="similarity">
    <text evidence="1">Belongs to the CWC16 family.</text>
</comment>